<dbReference type="PATRIC" id="fig|926550.5.peg.2345"/>
<evidence type="ECO:0000256" key="2">
    <source>
        <dbReference type="ARBA" id="ARBA00005695"/>
    </source>
</evidence>
<organism evidence="7 8">
    <name type="scientific">Caldilinea aerophila (strain DSM 14535 / JCM 11387 / NBRC 104270 / STL-6-O1)</name>
    <dbReference type="NCBI Taxonomy" id="926550"/>
    <lineage>
        <taxon>Bacteria</taxon>
        <taxon>Bacillati</taxon>
        <taxon>Chloroflexota</taxon>
        <taxon>Caldilineae</taxon>
        <taxon>Caldilineales</taxon>
        <taxon>Caldilineaceae</taxon>
        <taxon>Caldilinea</taxon>
    </lineage>
</organism>
<evidence type="ECO:0000256" key="1">
    <source>
        <dbReference type="ARBA" id="ARBA00004196"/>
    </source>
</evidence>
<name>I0I4H6_CALAS</name>
<dbReference type="SUPFAM" id="SSF53850">
    <property type="entry name" value="Periplasmic binding protein-like II"/>
    <property type="match status" value="1"/>
</dbReference>
<gene>
    <name evidence="7" type="ordered locus">CLDAP_21240</name>
</gene>
<keyword evidence="4 5" id="KW-0732">Signal</keyword>
<evidence type="ECO:0000256" key="4">
    <source>
        <dbReference type="ARBA" id="ARBA00022729"/>
    </source>
</evidence>
<dbReference type="GO" id="GO:0030313">
    <property type="term" value="C:cell envelope"/>
    <property type="evidence" value="ECO:0007669"/>
    <property type="project" value="UniProtKB-SubCell"/>
</dbReference>
<keyword evidence="8" id="KW-1185">Reference proteome</keyword>
<dbReference type="EMBL" id="AP012337">
    <property type="protein sequence ID" value="BAM00164.1"/>
    <property type="molecule type" value="Genomic_DNA"/>
</dbReference>
<evidence type="ECO:0000256" key="5">
    <source>
        <dbReference type="SAM" id="SignalP"/>
    </source>
</evidence>
<dbReference type="Proteomes" id="UP000007880">
    <property type="component" value="Chromosome"/>
</dbReference>
<dbReference type="AlphaFoldDB" id="I0I4H6"/>
<evidence type="ECO:0000313" key="7">
    <source>
        <dbReference type="EMBL" id="BAM00164.1"/>
    </source>
</evidence>
<evidence type="ECO:0000313" key="8">
    <source>
        <dbReference type="Proteomes" id="UP000007880"/>
    </source>
</evidence>
<feature type="domain" description="Solute-binding protein family 5" evidence="6">
    <location>
        <begin position="51"/>
        <end position="206"/>
    </location>
</feature>
<dbReference type="OrthoDB" id="304884at2"/>
<dbReference type="InterPro" id="IPR000914">
    <property type="entry name" value="SBP_5_dom"/>
</dbReference>
<dbReference type="RefSeq" id="WP_014433398.1">
    <property type="nucleotide sequence ID" value="NC_017079.1"/>
</dbReference>
<dbReference type="GO" id="GO:1904680">
    <property type="term" value="F:peptide transmembrane transporter activity"/>
    <property type="evidence" value="ECO:0007669"/>
    <property type="project" value="TreeGrafter"/>
</dbReference>
<feature type="signal peptide" evidence="5">
    <location>
        <begin position="1"/>
        <end position="20"/>
    </location>
</feature>
<accession>I0I4H6</accession>
<dbReference type="PANTHER" id="PTHR30290">
    <property type="entry name" value="PERIPLASMIC BINDING COMPONENT OF ABC TRANSPORTER"/>
    <property type="match status" value="1"/>
</dbReference>
<sequence length="458" mass="51321">MKHCSLPFTRFILTAVVLTASVVFPVTNVTALAGKKVDRPVSSNSVEPIPHPILSDVRVRKAIAYCTNKDALIASLYPALTPEEREKLVMDTFVPRTSWAYKTPATTYSYNPTLGQSFLEAAGWVLPSGADYRVKDGKELVLSLNTTTSGARVTYLTVFEAQMRACGIRVIRNHRPGSWWFGSATGLRVRDFELGVFAWVSQPDEPGGRSLYACDKIPLPTNNWSGQNYMGWCNENASQAIIHASDSSLPQDQRKTFYATFIDLFAEDVPSLPLFRYQDSTTWEHIDFNLQTFAQDAEVIPRGTDPTVLTYRDYNGNQHTITVPPGAITQTMALRYYPLVANANYPPAGMRTANAFRLSAIINGVPQDTFSFAESITVTIRYTATDIVDIFDESSLVLYYWDGGTNSWQDASETCPVPERYKRLDPVQDLFEVRICHLAEFGLMGMEKHRVYLPLLVR</sequence>
<keyword evidence="3" id="KW-0813">Transport</keyword>
<reference evidence="7 8" key="1">
    <citation type="submission" date="2012-02" db="EMBL/GenBank/DDBJ databases">
        <title>Complete genome sequence of Caldilinea aerophila DSM 14535 (= NBRC 102666).</title>
        <authorList>
            <person name="Oguchi A."/>
            <person name="Hosoyama A."/>
            <person name="Sekine M."/>
            <person name="Fukai R."/>
            <person name="Kato Y."/>
            <person name="Nakamura S."/>
            <person name="Hanada S."/>
            <person name="Yamazaki S."/>
            <person name="Fujita N."/>
        </authorList>
    </citation>
    <scope>NUCLEOTIDE SEQUENCE [LARGE SCALE GENOMIC DNA]</scope>
    <source>
        <strain evidence="8">DSM 14535 / JCM 11387 / NBRC 104270 / STL-6-O1</strain>
    </source>
</reference>
<evidence type="ECO:0000256" key="3">
    <source>
        <dbReference type="ARBA" id="ARBA00022448"/>
    </source>
</evidence>
<comment type="similarity">
    <text evidence="2">Belongs to the bacterial solute-binding protein 5 family.</text>
</comment>
<dbReference type="GO" id="GO:0015833">
    <property type="term" value="P:peptide transport"/>
    <property type="evidence" value="ECO:0007669"/>
    <property type="project" value="TreeGrafter"/>
</dbReference>
<protein>
    <recommendedName>
        <fullName evidence="6">Solute-binding protein family 5 domain-containing protein</fullName>
    </recommendedName>
</protein>
<dbReference type="InterPro" id="IPR039424">
    <property type="entry name" value="SBP_5"/>
</dbReference>
<feature type="chain" id="PRO_5003628512" description="Solute-binding protein family 5 domain-containing protein" evidence="5">
    <location>
        <begin position="21"/>
        <end position="458"/>
    </location>
</feature>
<dbReference type="HOGENOM" id="CLU_596755_0_0_0"/>
<comment type="subcellular location">
    <subcellularLocation>
        <location evidence="1">Cell envelope</location>
    </subcellularLocation>
</comment>
<dbReference type="KEGG" id="cap:CLDAP_21240"/>
<evidence type="ECO:0000259" key="6">
    <source>
        <dbReference type="Pfam" id="PF00496"/>
    </source>
</evidence>
<proteinExistence type="inferred from homology"/>
<dbReference type="STRING" id="926550.CLDAP_21240"/>
<dbReference type="eggNOG" id="COG0747">
    <property type="taxonomic scope" value="Bacteria"/>
</dbReference>
<dbReference type="Gene3D" id="3.10.105.10">
    <property type="entry name" value="Dipeptide-binding Protein, Domain 3"/>
    <property type="match status" value="1"/>
</dbReference>
<dbReference type="Pfam" id="PF00496">
    <property type="entry name" value="SBP_bac_5"/>
    <property type="match status" value="1"/>
</dbReference>
<dbReference type="PANTHER" id="PTHR30290:SF10">
    <property type="entry name" value="PERIPLASMIC OLIGOPEPTIDE-BINDING PROTEIN-RELATED"/>
    <property type="match status" value="1"/>
</dbReference>